<keyword evidence="1" id="KW-1133">Transmembrane helix</keyword>
<sequence length="92" mass="10255">MVLERSTPNDCARIAISYCIPQPLILPSFFFPFSGCLLPSFFIKFSSFAHSIIEPSFLITIKFVLMNPPCLISNLFISTLTARNARLLLVAA</sequence>
<keyword evidence="3" id="KW-1185">Reference proteome</keyword>
<evidence type="ECO:0000313" key="3">
    <source>
        <dbReference type="Proteomes" id="UP000887226"/>
    </source>
</evidence>
<evidence type="ECO:0000313" key="2">
    <source>
        <dbReference type="EMBL" id="KAG9242730.1"/>
    </source>
</evidence>
<accession>A0A9P8CDL2</accession>
<keyword evidence="1" id="KW-0812">Transmembrane</keyword>
<organism evidence="2 3">
    <name type="scientific">Calycina marina</name>
    <dbReference type="NCBI Taxonomy" id="1763456"/>
    <lineage>
        <taxon>Eukaryota</taxon>
        <taxon>Fungi</taxon>
        <taxon>Dikarya</taxon>
        <taxon>Ascomycota</taxon>
        <taxon>Pezizomycotina</taxon>
        <taxon>Leotiomycetes</taxon>
        <taxon>Helotiales</taxon>
        <taxon>Pezizellaceae</taxon>
        <taxon>Calycina</taxon>
    </lineage>
</organism>
<proteinExistence type="predicted"/>
<dbReference type="Proteomes" id="UP000887226">
    <property type="component" value="Unassembled WGS sequence"/>
</dbReference>
<reference evidence="2" key="1">
    <citation type="journal article" date="2021" name="IMA Fungus">
        <title>Genomic characterization of three marine fungi, including Emericellopsis atlantica sp. nov. with signatures of a generalist lifestyle and marine biomass degradation.</title>
        <authorList>
            <person name="Hagestad O.C."/>
            <person name="Hou L."/>
            <person name="Andersen J.H."/>
            <person name="Hansen E.H."/>
            <person name="Altermark B."/>
            <person name="Li C."/>
            <person name="Kuhnert E."/>
            <person name="Cox R.J."/>
            <person name="Crous P.W."/>
            <person name="Spatafora J.W."/>
            <person name="Lail K."/>
            <person name="Amirebrahimi M."/>
            <person name="Lipzen A."/>
            <person name="Pangilinan J."/>
            <person name="Andreopoulos W."/>
            <person name="Hayes R.D."/>
            <person name="Ng V."/>
            <person name="Grigoriev I.V."/>
            <person name="Jackson S.A."/>
            <person name="Sutton T.D.S."/>
            <person name="Dobson A.D.W."/>
            <person name="Rama T."/>
        </authorList>
    </citation>
    <scope>NUCLEOTIDE SEQUENCE</scope>
    <source>
        <strain evidence="2">TRa3180A</strain>
    </source>
</reference>
<dbReference type="EMBL" id="MU254043">
    <property type="protein sequence ID" value="KAG9242730.1"/>
    <property type="molecule type" value="Genomic_DNA"/>
</dbReference>
<keyword evidence="1" id="KW-0472">Membrane</keyword>
<gene>
    <name evidence="2" type="ORF">BJ878DRAFT_155773</name>
</gene>
<feature type="transmembrane region" description="Helical" evidence="1">
    <location>
        <begin position="24"/>
        <end position="45"/>
    </location>
</feature>
<name>A0A9P8CDL2_9HELO</name>
<evidence type="ECO:0000256" key="1">
    <source>
        <dbReference type="SAM" id="Phobius"/>
    </source>
</evidence>
<dbReference type="AlphaFoldDB" id="A0A9P8CDL2"/>
<protein>
    <submittedName>
        <fullName evidence="2">Uncharacterized protein</fullName>
    </submittedName>
</protein>
<comment type="caution">
    <text evidence="2">The sequence shown here is derived from an EMBL/GenBank/DDBJ whole genome shotgun (WGS) entry which is preliminary data.</text>
</comment>
<feature type="transmembrane region" description="Helical" evidence="1">
    <location>
        <begin position="57"/>
        <end position="77"/>
    </location>
</feature>